<feature type="domain" description="HTH tetR-type" evidence="4">
    <location>
        <begin position="5"/>
        <end position="66"/>
    </location>
</feature>
<comment type="caution">
    <text evidence="5">The sequence shown here is derived from an EMBL/GenBank/DDBJ whole genome shotgun (WGS) entry which is preliminary data.</text>
</comment>
<comment type="caution">
    <text evidence="2">Lacks conserved residue(s) required for the propagation of feature annotation.</text>
</comment>
<dbReference type="AlphaFoldDB" id="A0A243R901"/>
<reference evidence="5 6" key="1">
    <citation type="submission" date="2017-05" db="EMBL/GenBank/DDBJ databases">
        <title>Biotechnological potential of actinobacteria isolated from South African environments.</title>
        <authorList>
            <person name="Le Roes-Hill M."/>
            <person name="Prins A."/>
            <person name="Durrell K.A."/>
        </authorList>
    </citation>
    <scope>NUCLEOTIDE SEQUENCE [LARGE SCALE GENOMIC DNA]</scope>
    <source>
        <strain evidence="5">M26</strain>
    </source>
</reference>
<dbReference type="Proteomes" id="UP000194761">
    <property type="component" value="Unassembled WGS sequence"/>
</dbReference>
<sequence length="259" mass="27768">MTRLAGTRERLIAAAEELFSTRGIGAVSLNEIVRASGARNATALQYHFGDRTGLLRAVLDKHGRDVDERRHAMLDAYELDRSEAPRPGAPGHPRAPQPDAPGHPRAPRPGAPGHSRAPRPGAPDHTQALPLASALVHPPAAKLADPDGGPAYLRIMAELISHPSASLATAEEDDPAGSIHRWRRLAAPALQQDAVRLHRRLVAIRFTMVELGRRARSGPHTDDRLFVGHLTDLVAALLLAPLSEETLRLAAERDAATGA</sequence>
<evidence type="ECO:0000256" key="1">
    <source>
        <dbReference type="ARBA" id="ARBA00023125"/>
    </source>
</evidence>
<feature type="region of interest" description="Disordered" evidence="3">
    <location>
        <begin position="80"/>
        <end position="126"/>
    </location>
</feature>
<evidence type="ECO:0000256" key="2">
    <source>
        <dbReference type="PROSITE-ProRule" id="PRU00335"/>
    </source>
</evidence>
<dbReference type="PROSITE" id="PS50977">
    <property type="entry name" value="HTH_TETR_2"/>
    <property type="match status" value="1"/>
</dbReference>
<evidence type="ECO:0000313" key="5">
    <source>
        <dbReference type="EMBL" id="OUC91064.1"/>
    </source>
</evidence>
<dbReference type="EMBL" id="NGFP01000237">
    <property type="protein sequence ID" value="OUC91064.1"/>
    <property type="molecule type" value="Genomic_DNA"/>
</dbReference>
<accession>A0A243R901</accession>
<dbReference type="InterPro" id="IPR009057">
    <property type="entry name" value="Homeodomain-like_sf"/>
</dbReference>
<dbReference type="Pfam" id="PF00440">
    <property type="entry name" value="TetR_N"/>
    <property type="match status" value="1"/>
</dbReference>
<keyword evidence="6" id="KW-1185">Reference proteome</keyword>
<gene>
    <name evidence="5" type="ORF">CA984_35115</name>
</gene>
<dbReference type="Gene3D" id="1.10.357.10">
    <property type="entry name" value="Tetracycline Repressor, domain 2"/>
    <property type="match status" value="1"/>
</dbReference>
<feature type="compositionally biased region" description="Pro residues" evidence="3">
    <location>
        <begin position="87"/>
        <end position="101"/>
    </location>
</feature>
<evidence type="ECO:0000313" key="6">
    <source>
        <dbReference type="Proteomes" id="UP000194761"/>
    </source>
</evidence>
<dbReference type="RefSeq" id="WP_086577733.1">
    <property type="nucleotide sequence ID" value="NZ_NGFP01000237.1"/>
</dbReference>
<name>A0A243R901_9ACTN</name>
<protein>
    <submittedName>
        <fullName evidence="5">TetR family transcriptional regulator</fullName>
    </submittedName>
</protein>
<proteinExistence type="predicted"/>
<dbReference type="InterPro" id="IPR001647">
    <property type="entry name" value="HTH_TetR"/>
</dbReference>
<evidence type="ECO:0000259" key="4">
    <source>
        <dbReference type="PROSITE" id="PS50977"/>
    </source>
</evidence>
<keyword evidence="1 2" id="KW-0238">DNA-binding</keyword>
<dbReference type="GO" id="GO:0003677">
    <property type="term" value="F:DNA binding"/>
    <property type="evidence" value="ECO:0007669"/>
    <property type="project" value="UniProtKB-UniRule"/>
</dbReference>
<evidence type="ECO:0000256" key="3">
    <source>
        <dbReference type="SAM" id="MobiDB-lite"/>
    </source>
</evidence>
<dbReference type="SUPFAM" id="SSF46689">
    <property type="entry name" value="Homeodomain-like"/>
    <property type="match status" value="1"/>
</dbReference>
<organism evidence="5 6">
    <name type="scientific">Streptosporangium minutum</name>
    <dbReference type="NCBI Taxonomy" id="569862"/>
    <lineage>
        <taxon>Bacteria</taxon>
        <taxon>Bacillati</taxon>
        <taxon>Actinomycetota</taxon>
        <taxon>Actinomycetes</taxon>
        <taxon>Streptosporangiales</taxon>
        <taxon>Streptosporangiaceae</taxon>
        <taxon>Streptosporangium</taxon>
    </lineage>
</organism>